<sequence length="81" mass="8614">MVGTRLPKAAVIVTTTVRSPVTRAPAALYYAAFLATSDRQAVTAFAEQLPVPEGLLAEQPVATIINGLRLACECGNRLWAM</sequence>
<proteinExistence type="predicted"/>
<keyword evidence="2" id="KW-1185">Reference proteome</keyword>
<gene>
    <name evidence="1" type="ORF">STRCI_008386</name>
</gene>
<name>A0ABY7KT01_9ACTN</name>
<accession>A0ABY7KT01</accession>
<dbReference type="Proteomes" id="UP001164439">
    <property type="component" value="Chromosome"/>
</dbReference>
<organism evidence="1 2">
    <name type="scientific">Streptomyces cinnabarinus</name>
    <dbReference type="NCBI Taxonomy" id="67287"/>
    <lineage>
        <taxon>Bacteria</taxon>
        <taxon>Bacillati</taxon>
        <taxon>Actinomycetota</taxon>
        <taxon>Actinomycetes</taxon>
        <taxon>Kitasatosporales</taxon>
        <taxon>Streptomycetaceae</taxon>
        <taxon>Streptomyces</taxon>
    </lineage>
</organism>
<dbReference type="RefSeq" id="WP_269664241.1">
    <property type="nucleotide sequence ID" value="NZ_CP114413.1"/>
</dbReference>
<protein>
    <submittedName>
        <fullName evidence="1">Uncharacterized protein</fullName>
    </submittedName>
</protein>
<evidence type="ECO:0000313" key="2">
    <source>
        <dbReference type="Proteomes" id="UP001164439"/>
    </source>
</evidence>
<evidence type="ECO:0000313" key="1">
    <source>
        <dbReference type="EMBL" id="WAZ26755.1"/>
    </source>
</evidence>
<reference evidence="1" key="1">
    <citation type="submission" date="2022-12" db="EMBL/GenBank/DDBJ databases">
        <authorList>
            <person name="Ruckert C."/>
            <person name="Busche T."/>
            <person name="Kalinowski J."/>
            <person name="Wittmann C."/>
        </authorList>
    </citation>
    <scope>NUCLEOTIDE SEQUENCE</scope>
    <source>
        <strain evidence="1">DSM 40467</strain>
    </source>
</reference>
<dbReference type="EMBL" id="CP114413">
    <property type="protein sequence ID" value="WAZ26755.1"/>
    <property type="molecule type" value="Genomic_DNA"/>
</dbReference>